<gene>
    <name evidence="2" type="ORF">FCC1311_076022</name>
</gene>
<name>A0A2R5GNR2_9STRA</name>
<evidence type="ECO:0000313" key="3">
    <source>
        <dbReference type="Proteomes" id="UP000241890"/>
    </source>
</evidence>
<dbReference type="InParanoid" id="A0A2R5GNR2"/>
<evidence type="ECO:0000256" key="1">
    <source>
        <dbReference type="SAM" id="MobiDB-lite"/>
    </source>
</evidence>
<dbReference type="InterPro" id="IPR011990">
    <property type="entry name" value="TPR-like_helical_dom_sf"/>
</dbReference>
<proteinExistence type="predicted"/>
<evidence type="ECO:0000313" key="2">
    <source>
        <dbReference type="EMBL" id="GBG31378.1"/>
    </source>
</evidence>
<dbReference type="AlphaFoldDB" id="A0A2R5GNR2"/>
<feature type="region of interest" description="Disordered" evidence="1">
    <location>
        <begin position="1"/>
        <end position="33"/>
    </location>
</feature>
<dbReference type="Proteomes" id="UP000241890">
    <property type="component" value="Unassembled WGS sequence"/>
</dbReference>
<dbReference type="SUPFAM" id="SSF48452">
    <property type="entry name" value="TPR-like"/>
    <property type="match status" value="1"/>
</dbReference>
<comment type="caution">
    <text evidence="2">The sequence shown here is derived from an EMBL/GenBank/DDBJ whole genome shotgun (WGS) entry which is preliminary data.</text>
</comment>
<keyword evidence="3" id="KW-1185">Reference proteome</keyword>
<accession>A0A2R5GNR2</accession>
<reference evidence="2 3" key="1">
    <citation type="submission" date="2017-12" db="EMBL/GenBank/DDBJ databases">
        <title>Sequencing, de novo assembly and annotation of complete genome of a new Thraustochytrid species, strain FCC1311.</title>
        <authorList>
            <person name="Sedici K."/>
            <person name="Godart F."/>
            <person name="Aiese Cigliano R."/>
            <person name="Sanseverino W."/>
            <person name="Barakat M."/>
            <person name="Ortet P."/>
            <person name="Marechal E."/>
            <person name="Cagnac O."/>
            <person name="Amato A."/>
        </authorList>
    </citation>
    <scope>NUCLEOTIDE SEQUENCE [LARGE SCALE GENOMIC DNA]</scope>
</reference>
<protein>
    <submittedName>
        <fullName evidence="2">Uncharacterized protein</fullName>
    </submittedName>
</protein>
<sequence length="711" mass="79104">MRQIDDDTYVGRHGGKLHGLTKSDEAGSGQGPVDVNVRVKKGQFRWYDRLTTADQMYASGEYARAFHVYDDVIAMPGFPVKHRPAVLLSAARTLAAQHRDLEAGRLLEAAFEDKPSLATTEALRFTAGLLAARAADWSNARHLYLQVIAQNPHHMDALNHLAMLELIVGNLDAFQTRFLHFIRIQSAVAENRQHRLFQSVNHSYKSSFRKDRLGQEMTAWLTDHVMLSFSLDGAPSRLAAAALAGNADLEGYLPGSIEANCVLVYTAYTRTLISGTRFDAQGADLNRGLLHFNLAQRLRRVGALDEAAWHLQFAADLDARQRRGILLFQAALLQSRASSAFAARNERLAHFSTRLSALEELLQAPENGSSFHCMALSASLDLPVERALTEALKRAASAACDIDLAEGDEQLARVPTKDADRVRRIGVFSAEFCNSTSGRMLVPLLRAIGLQKARFNADLVLFTWPLLPSRRYLVNPEMLNNIDPFNAGLAAETIRSQRLDELIVVDAHRDLRVWLLANTRGIAPRVSHWNLASPRGALARMTPKVQTSFLFALFDDLWNWSSPPRPRHQSRISASIQGQYFFAEELYFLIAGRALDVDPDPGLEDFIETLHALHSSTVVIFIGGEADESVARTALWKRLAARKIDLSRVRVLRRLPRDVFLTFVEQNVDVVVDISAERNAFVQSLQARPQTDDTGTTCILNGYESTVSALL</sequence>
<dbReference type="Gene3D" id="1.25.40.10">
    <property type="entry name" value="Tetratricopeptide repeat domain"/>
    <property type="match status" value="1"/>
</dbReference>
<dbReference type="EMBL" id="BEYU01000096">
    <property type="protein sequence ID" value="GBG31378.1"/>
    <property type="molecule type" value="Genomic_DNA"/>
</dbReference>
<organism evidence="2 3">
    <name type="scientific">Hondaea fermentalgiana</name>
    <dbReference type="NCBI Taxonomy" id="2315210"/>
    <lineage>
        <taxon>Eukaryota</taxon>
        <taxon>Sar</taxon>
        <taxon>Stramenopiles</taxon>
        <taxon>Bigyra</taxon>
        <taxon>Labyrinthulomycetes</taxon>
        <taxon>Thraustochytrida</taxon>
        <taxon>Thraustochytriidae</taxon>
        <taxon>Hondaea</taxon>
    </lineage>
</organism>